<name>A0AAE0DPM2_9LECA</name>
<dbReference type="AlphaFoldDB" id="A0AAE0DPM2"/>
<evidence type="ECO:0000256" key="1">
    <source>
        <dbReference type="SAM" id="Coils"/>
    </source>
</evidence>
<organism evidence="2 3">
    <name type="scientific">Lepraria neglecta</name>
    <dbReference type="NCBI Taxonomy" id="209136"/>
    <lineage>
        <taxon>Eukaryota</taxon>
        <taxon>Fungi</taxon>
        <taxon>Dikarya</taxon>
        <taxon>Ascomycota</taxon>
        <taxon>Pezizomycotina</taxon>
        <taxon>Lecanoromycetes</taxon>
        <taxon>OSLEUM clade</taxon>
        <taxon>Lecanoromycetidae</taxon>
        <taxon>Lecanorales</taxon>
        <taxon>Lecanorineae</taxon>
        <taxon>Stereocaulaceae</taxon>
        <taxon>Lepraria</taxon>
    </lineage>
</organism>
<keyword evidence="1" id="KW-0175">Coiled coil</keyword>
<proteinExistence type="predicted"/>
<dbReference type="EMBL" id="JASNWA010000003">
    <property type="protein sequence ID" value="KAK3178122.1"/>
    <property type="molecule type" value="Genomic_DNA"/>
</dbReference>
<sequence length="161" mass="18441">MEGIGAFFEAIRAEPGSSHNMPLIGGMSRTPVYNDSSGTTAAPDTFTANIKKLQEEILTLRKDVRQWHDRAEQESRKRIRLENEVKKTRTALINLRREIIISRRDARKLELEAHRLELKMNMSNQEMQQLMAVASRLATIWTVKPATRLSTAAGEEIERRI</sequence>
<accession>A0AAE0DPM2</accession>
<dbReference type="Proteomes" id="UP001276659">
    <property type="component" value="Unassembled WGS sequence"/>
</dbReference>
<comment type="caution">
    <text evidence="2">The sequence shown here is derived from an EMBL/GenBank/DDBJ whole genome shotgun (WGS) entry which is preliminary data.</text>
</comment>
<protein>
    <submittedName>
        <fullName evidence="2">Uncharacterized protein</fullName>
    </submittedName>
</protein>
<feature type="coiled-coil region" evidence="1">
    <location>
        <begin position="50"/>
        <end position="133"/>
    </location>
</feature>
<keyword evidence="3" id="KW-1185">Reference proteome</keyword>
<reference evidence="2" key="1">
    <citation type="submission" date="2022-11" db="EMBL/GenBank/DDBJ databases">
        <title>Chromosomal genome sequence assembly and mating type (MAT) locus characterization of the leprose asexual lichenized fungus Lepraria neglecta (Nyl.) Erichsen.</title>
        <authorList>
            <person name="Allen J.L."/>
            <person name="Pfeffer B."/>
        </authorList>
    </citation>
    <scope>NUCLEOTIDE SEQUENCE</scope>
    <source>
        <strain evidence="2">Allen 5258</strain>
    </source>
</reference>
<evidence type="ECO:0000313" key="2">
    <source>
        <dbReference type="EMBL" id="KAK3178122.1"/>
    </source>
</evidence>
<gene>
    <name evidence="2" type="ORF">OEA41_000255</name>
</gene>
<evidence type="ECO:0000313" key="3">
    <source>
        <dbReference type="Proteomes" id="UP001276659"/>
    </source>
</evidence>